<accession>A0ABV4AJV9</accession>
<dbReference type="InterPro" id="IPR009057">
    <property type="entry name" value="Homeodomain-like_sf"/>
</dbReference>
<comment type="caution">
    <text evidence="9">The sequence shown here is derived from an EMBL/GenBank/DDBJ whole genome shotgun (WGS) entry which is preliminary data.</text>
</comment>
<dbReference type="InterPro" id="IPR025662">
    <property type="entry name" value="Sigma_54_int_dom_ATP-bd_1"/>
</dbReference>
<keyword evidence="6" id="KW-0597">Phosphoprotein</keyword>
<dbReference type="SUPFAM" id="SSF52172">
    <property type="entry name" value="CheY-like"/>
    <property type="match status" value="1"/>
</dbReference>
<reference evidence="9 10" key="1">
    <citation type="submission" date="2024-07" db="EMBL/GenBank/DDBJ databases">
        <authorList>
            <person name="Ren Q."/>
        </authorList>
    </citation>
    <scope>NUCLEOTIDE SEQUENCE [LARGE SCALE GENOMIC DNA]</scope>
    <source>
        <strain evidence="9 10">REN37</strain>
    </source>
</reference>
<keyword evidence="3" id="KW-0805">Transcription regulation</keyword>
<organism evidence="9 10">
    <name type="scientific">Isoalcanivorax beigongshangi</name>
    <dbReference type="NCBI Taxonomy" id="3238810"/>
    <lineage>
        <taxon>Bacteria</taxon>
        <taxon>Pseudomonadati</taxon>
        <taxon>Pseudomonadota</taxon>
        <taxon>Gammaproteobacteria</taxon>
        <taxon>Oceanospirillales</taxon>
        <taxon>Alcanivoracaceae</taxon>
        <taxon>Isoalcanivorax</taxon>
    </lineage>
</organism>
<evidence type="ECO:0000256" key="2">
    <source>
        <dbReference type="ARBA" id="ARBA00022840"/>
    </source>
</evidence>
<dbReference type="InterPro" id="IPR025943">
    <property type="entry name" value="Sigma_54_int_dom_ATP-bd_2"/>
</dbReference>
<dbReference type="PROSITE" id="PS00676">
    <property type="entry name" value="SIGMA54_INTERACT_2"/>
    <property type="match status" value="1"/>
</dbReference>
<dbReference type="SMART" id="SM00382">
    <property type="entry name" value="AAA"/>
    <property type="match status" value="1"/>
</dbReference>
<evidence type="ECO:0000256" key="6">
    <source>
        <dbReference type="PROSITE-ProRule" id="PRU00169"/>
    </source>
</evidence>
<dbReference type="PROSITE" id="PS50045">
    <property type="entry name" value="SIGMA54_INTERACT_4"/>
    <property type="match status" value="1"/>
</dbReference>
<evidence type="ECO:0000259" key="8">
    <source>
        <dbReference type="PROSITE" id="PS50110"/>
    </source>
</evidence>
<dbReference type="SMART" id="SM00448">
    <property type="entry name" value="REC"/>
    <property type="match status" value="1"/>
</dbReference>
<dbReference type="PROSITE" id="PS00688">
    <property type="entry name" value="SIGMA54_INTERACT_3"/>
    <property type="match status" value="1"/>
</dbReference>
<dbReference type="PROSITE" id="PS50110">
    <property type="entry name" value="RESPONSE_REGULATORY"/>
    <property type="match status" value="1"/>
</dbReference>
<feature type="modified residue" description="4-aspartylphosphate" evidence="6">
    <location>
        <position position="56"/>
    </location>
</feature>
<dbReference type="Gene3D" id="3.40.50.2300">
    <property type="match status" value="1"/>
</dbReference>
<dbReference type="PROSITE" id="PS00675">
    <property type="entry name" value="SIGMA54_INTERACT_1"/>
    <property type="match status" value="1"/>
</dbReference>
<evidence type="ECO:0000256" key="3">
    <source>
        <dbReference type="ARBA" id="ARBA00023015"/>
    </source>
</evidence>
<keyword evidence="2" id="KW-0067">ATP-binding</keyword>
<dbReference type="Proteomes" id="UP001562065">
    <property type="component" value="Unassembled WGS sequence"/>
</dbReference>
<feature type="domain" description="Response regulatory" evidence="8">
    <location>
        <begin position="7"/>
        <end position="121"/>
    </location>
</feature>
<keyword evidence="5" id="KW-0804">Transcription</keyword>
<dbReference type="PANTHER" id="PTHR32071">
    <property type="entry name" value="TRANSCRIPTIONAL REGULATORY PROTEIN"/>
    <property type="match status" value="1"/>
</dbReference>
<dbReference type="Pfam" id="PF00158">
    <property type="entry name" value="Sigma54_activat"/>
    <property type="match status" value="1"/>
</dbReference>
<dbReference type="InterPro" id="IPR058031">
    <property type="entry name" value="AAA_lid_NorR"/>
</dbReference>
<dbReference type="Pfam" id="PF00072">
    <property type="entry name" value="Response_reg"/>
    <property type="match status" value="1"/>
</dbReference>
<keyword evidence="4" id="KW-0238">DNA-binding</keyword>
<sequence>MSAEQQRILVVDDEEDLRELLVISLGRMKMQAHAVGTVAEARQALQQREFDLCLTDMQLPDGDGLELVRLISQQWPELPVAMITAFGSMDTAIQAMKHGAYDYITKPVSMDQLRRLVDDGLHIRSAQANGPAPGAELVGEAPAMRDLKQQIAKLARSQAPIYISGESGSGKEKVAQLIHSSGPRHDKPFIAVNCGAIPSELMESEFFGHRKGSFTGAFEDRKGLFREADGGTLFLDEVADLPLHMQVKLLRAIQEKSVRPVGEAREFDVNVRIMCATHKNLAEQVNDGYFRQDLYYRLNVIEARVPPLRERREDIPLLVDFFSQRLSQQWGLPAPQFSRAARQALEDYEFPGNVRELENVLERALTLADGPQIEPHHLQLRAAAERQPINEPLMAEPPRSNSQPLEDYLQDIEKREILKALDATLWNRTAAARKLGMTFRSLRYRLKKLGLDQGGDDEDDNA</sequence>
<evidence type="ECO:0000259" key="7">
    <source>
        <dbReference type="PROSITE" id="PS50045"/>
    </source>
</evidence>
<feature type="domain" description="Sigma-54 factor interaction" evidence="7">
    <location>
        <begin position="137"/>
        <end position="366"/>
    </location>
</feature>
<dbReference type="SUPFAM" id="SSF46689">
    <property type="entry name" value="Homeodomain-like"/>
    <property type="match status" value="1"/>
</dbReference>
<dbReference type="InterPro" id="IPR001789">
    <property type="entry name" value="Sig_transdc_resp-reg_receiver"/>
</dbReference>
<dbReference type="Gene3D" id="1.10.8.60">
    <property type="match status" value="1"/>
</dbReference>
<evidence type="ECO:0000313" key="10">
    <source>
        <dbReference type="Proteomes" id="UP001562065"/>
    </source>
</evidence>
<name>A0ABV4AJV9_9GAMM</name>
<dbReference type="RefSeq" id="WP_369456371.1">
    <property type="nucleotide sequence ID" value="NZ_JBGCUO010000003.1"/>
</dbReference>
<evidence type="ECO:0000256" key="1">
    <source>
        <dbReference type="ARBA" id="ARBA00022741"/>
    </source>
</evidence>
<keyword evidence="1" id="KW-0547">Nucleotide-binding</keyword>
<dbReference type="Pfam" id="PF02954">
    <property type="entry name" value="HTH_8"/>
    <property type="match status" value="1"/>
</dbReference>
<proteinExistence type="predicted"/>
<dbReference type="PANTHER" id="PTHR32071:SF100">
    <property type="entry name" value="RESPONSE REGULATOR PROTEIN PILR"/>
    <property type="match status" value="1"/>
</dbReference>
<dbReference type="InterPro" id="IPR025944">
    <property type="entry name" value="Sigma_54_int_dom_CS"/>
</dbReference>
<dbReference type="Pfam" id="PF25601">
    <property type="entry name" value="AAA_lid_14"/>
    <property type="match status" value="1"/>
</dbReference>
<dbReference type="InterPro" id="IPR002078">
    <property type="entry name" value="Sigma_54_int"/>
</dbReference>
<protein>
    <submittedName>
        <fullName evidence="9">Sigma-54-dependent transcriptional regulator</fullName>
    </submittedName>
</protein>
<dbReference type="CDD" id="cd00009">
    <property type="entry name" value="AAA"/>
    <property type="match status" value="1"/>
</dbReference>
<dbReference type="Gene3D" id="1.10.10.60">
    <property type="entry name" value="Homeodomain-like"/>
    <property type="match status" value="1"/>
</dbReference>
<dbReference type="InterPro" id="IPR011006">
    <property type="entry name" value="CheY-like_superfamily"/>
</dbReference>
<dbReference type="InterPro" id="IPR003593">
    <property type="entry name" value="AAA+_ATPase"/>
</dbReference>
<evidence type="ECO:0000256" key="5">
    <source>
        <dbReference type="ARBA" id="ARBA00023163"/>
    </source>
</evidence>
<dbReference type="SUPFAM" id="SSF52540">
    <property type="entry name" value="P-loop containing nucleoside triphosphate hydrolases"/>
    <property type="match status" value="1"/>
</dbReference>
<dbReference type="PRINTS" id="PR01590">
    <property type="entry name" value="HTHFIS"/>
</dbReference>
<dbReference type="EMBL" id="JBGCUO010000003">
    <property type="protein sequence ID" value="MEY1663098.1"/>
    <property type="molecule type" value="Genomic_DNA"/>
</dbReference>
<gene>
    <name evidence="9" type="ORF">AB5I84_13125</name>
</gene>
<keyword evidence="10" id="KW-1185">Reference proteome</keyword>
<dbReference type="InterPro" id="IPR027417">
    <property type="entry name" value="P-loop_NTPase"/>
</dbReference>
<dbReference type="Gene3D" id="3.40.50.300">
    <property type="entry name" value="P-loop containing nucleotide triphosphate hydrolases"/>
    <property type="match status" value="1"/>
</dbReference>
<dbReference type="InterPro" id="IPR002197">
    <property type="entry name" value="HTH_Fis"/>
</dbReference>
<evidence type="ECO:0000256" key="4">
    <source>
        <dbReference type="ARBA" id="ARBA00023125"/>
    </source>
</evidence>
<evidence type="ECO:0000313" key="9">
    <source>
        <dbReference type="EMBL" id="MEY1663098.1"/>
    </source>
</evidence>